<proteinExistence type="predicted"/>
<accession>A0A6J4MEB1</accession>
<organism evidence="1">
    <name type="scientific">uncultured Gemmatimonadota bacterium</name>
    <dbReference type="NCBI Taxonomy" id="203437"/>
    <lineage>
        <taxon>Bacteria</taxon>
        <taxon>Pseudomonadati</taxon>
        <taxon>Gemmatimonadota</taxon>
        <taxon>environmental samples</taxon>
    </lineage>
</organism>
<protein>
    <submittedName>
        <fullName evidence="1">Uncharacterized protein</fullName>
    </submittedName>
</protein>
<evidence type="ECO:0000313" key="1">
    <source>
        <dbReference type="EMBL" id="CAA9357397.1"/>
    </source>
</evidence>
<reference evidence="1" key="1">
    <citation type="submission" date="2020-02" db="EMBL/GenBank/DDBJ databases">
        <authorList>
            <person name="Meier V. D."/>
        </authorList>
    </citation>
    <scope>NUCLEOTIDE SEQUENCE</scope>
    <source>
        <strain evidence="1">AVDCRST_MAG68</strain>
    </source>
</reference>
<dbReference type="EMBL" id="CADCTW010000189">
    <property type="protein sequence ID" value="CAA9357397.1"/>
    <property type="molecule type" value="Genomic_DNA"/>
</dbReference>
<gene>
    <name evidence="1" type="ORF">AVDCRST_MAG68-4130</name>
</gene>
<dbReference type="AlphaFoldDB" id="A0A6J4MEB1"/>
<name>A0A6J4MEB1_9BACT</name>
<sequence>MFRHTSEDEYEQACEAGTRHLFALGHFEFRDGMDGEGELHHFVIDSSEREAPGIFEADQLAMYEFMARFLAGEYEKRQYHLERSPAQEALLDNLEIAAARARSGESEFFFDDLE</sequence>